<evidence type="ECO:0000313" key="1">
    <source>
        <dbReference type="EMBL" id="KLA31794.1"/>
    </source>
</evidence>
<protein>
    <submittedName>
        <fullName evidence="1">Uncharacterized protein</fullName>
    </submittedName>
</protein>
<dbReference type="AlphaFoldDB" id="A0A0G8F5V5"/>
<dbReference type="Proteomes" id="UP000035214">
    <property type="component" value="Unassembled WGS sequence"/>
</dbReference>
<reference evidence="1 2" key="1">
    <citation type="submission" date="2015-04" db="EMBL/GenBank/DDBJ databases">
        <title>Draft Genome Sequences of Eight Spore-Forming Food Isolates of Bacillus cereus Genome sequencing.</title>
        <authorList>
            <person name="Krawcyk A.O."/>
            <person name="de Jong A."/>
            <person name="Eijlander R.T."/>
            <person name="Berendsen E.M."/>
            <person name="Holsappel S."/>
            <person name="Wells-Bennik M."/>
            <person name="Kuipers O.P."/>
        </authorList>
    </citation>
    <scope>NUCLEOTIDE SEQUENCE [LARGE SCALE GENOMIC DNA]</scope>
    <source>
        <strain evidence="1 2">B4077</strain>
    </source>
</reference>
<accession>A0A0G8F5V5</accession>
<organism evidence="1 2">
    <name type="scientific">Bacillus cereus</name>
    <dbReference type="NCBI Taxonomy" id="1396"/>
    <lineage>
        <taxon>Bacteria</taxon>
        <taxon>Bacillati</taxon>
        <taxon>Bacillota</taxon>
        <taxon>Bacilli</taxon>
        <taxon>Bacillales</taxon>
        <taxon>Bacillaceae</taxon>
        <taxon>Bacillus</taxon>
        <taxon>Bacillus cereus group</taxon>
    </lineage>
</organism>
<evidence type="ECO:0000313" key="2">
    <source>
        <dbReference type="Proteomes" id="UP000035214"/>
    </source>
</evidence>
<name>A0A0G8F5V5_BACCE</name>
<gene>
    <name evidence="1" type="ORF">B4077_3115</name>
</gene>
<dbReference type="PATRIC" id="fig|1396.428.peg.1940"/>
<sequence>MECIKMPKWNWYHVKTSELEKLSSIIPRDVTSYFSQFVKK</sequence>
<dbReference type="EMBL" id="LCYI01000011">
    <property type="protein sequence ID" value="KLA31794.1"/>
    <property type="molecule type" value="Genomic_DNA"/>
</dbReference>
<comment type="caution">
    <text evidence="1">The sequence shown here is derived from an EMBL/GenBank/DDBJ whole genome shotgun (WGS) entry which is preliminary data.</text>
</comment>
<proteinExistence type="predicted"/>